<dbReference type="RefSeq" id="WP_055222436.1">
    <property type="nucleotide sequence ID" value="NZ_BLYL01000009.1"/>
</dbReference>
<feature type="domain" description="PPM-type phosphatase" evidence="1">
    <location>
        <begin position="4"/>
        <end position="254"/>
    </location>
</feature>
<dbReference type="InterPro" id="IPR036457">
    <property type="entry name" value="PPM-type-like_dom_sf"/>
</dbReference>
<evidence type="ECO:0000259" key="1">
    <source>
        <dbReference type="PROSITE" id="PS51746"/>
    </source>
</evidence>
<evidence type="ECO:0000313" key="2">
    <source>
        <dbReference type="EMBL" id="GFO94673.1"/>
    </source>
</evidence>
<sequence length="256" mass="28130">MSCLLVVHSDIGIKKSTNQDSVLAVKADTDMGEISLIAVCDGMGGFAKGELASATVIRALNDWFANRLTYLVGSGFSDDGVRREWNDLLKKQNEIIKAYGAVNGISLGTTIVAALFYGNRYIICNLGDSRAYRLSNGIELITKDHSYVQREIDAGRMTEAEAEVSPQRSVILQCIGASDDIFPDFFSGTTSPGDSFVLCSDGFRHKIGMNEIYKYLNAGMTPDEVRMKNNMEYLTELNKYRAETDNISVAMARIVS</sequence>
<dbReference type="SMART" id="SM00332">
    <property type="entry name" value="PP2Cc"/>
    <property type="match status" value="1"/>
</dbReference>
<dbReference type="EMBL" id="BLYL01000009">
    <property type="protein sequence ID" value="GFO94673.1"/>
    <property type="molecule type" value="Genomic_DNA"/>
</dbReference>
<accession>A0AAI9K3A8</accession>
<dbReference type="SMART" id="SM00331">
    <property type="entry name" value="PP2C_SIG"/>
    <property type="match status" value="1"/>
</dbReference>
<dbReference type="Proteomes" id="UP000660047">
    <property type="component" value="Unassembled WGS sequence"/>
</dbReference>
<evidence type="ECO:0000313" key="3">
    <source>
        <dbReference type="Proteomes" id="UP000660047"/>
    </source>
</evidence>
<dbReference type="CDD" id="cd00143">
    <property type="entry name" value="PP2Cc"/>
    <property type="match status" value="1"/>
</dbReference>
<comment type="caution">
    <text evidence="2">The sequence shown here is derived from an EMBL/GenBank/DDBJ whole genome shotgun (WGS) entry which is preliminary data.</text>
</comment>
<dbReference type="SUPFAM" id="SSF81606">
    <property type="entry name" value="PP2C-like"/>
    <property type="match status" value="1"/>
</dbReference>
<reference evidence="2" key="1">
    <citation type="submission" date="2020-06" db="EMBL/GenBank/DDBJ databases">
        <title>Characterization of fructooligosaccharide metabolism and fructooligosaccharide-degrading enzymes in human commensal butyrate producers.</title>
        <authorList>
            <person name="Tanno H."/>
            <person name="Fujii T."/>
            <person name="Hirano K."/>
            <person name="Maeno S."/>
            <person name="Tonozuka T."/>
            <person name="Sakamoto M."/>
            <person name="Ohkuma M."/>
            <person name="Tochio T."/>
            <person name="Endo A."/>
        </authorList>
    </citation>
    <scope>NUCLEOTIDE SEQUENCE</scope>
    <source>
        <strain evidence="2">JCM 31265</strain>
    </source>
</reference>
<dbReference type="Gene3D" id="3.60.40.10">
    <property type="entry name" value="PPM-type phosphatase domain"/>
    <property type="match status" value="1"/>
</dbReference>
<dbReference type="Pfam" id="PF13672">
    <property type="entry name" value="PP2C_2"/>
    <property type="match status" value="1"/>
</dbReference>
<proteinExistence type="predicted"/>
<name>A0AAI9K3A8_9FIRM</name>
<organism evidence="2 3">
    <name type="scientific">Coprococcus eutactus</name>
    <dbReference type="NCBI Taxonomy" id="33043"/>
    <lineage>
        <taxon>Bacteria</taxon>
        <taxon>Bacillati</taxon>
        <taxon>Bacillota</taxon>
        <taxon>Clostridia</taxon>
        <taxon>Lachnospirales</taxon>
        <taxon>Lachnospiraceae</taxon>
        <taxon>Coprococcus</taxon>
    </lineage>
</organism>
<gene>
    <name evidence="2" type="ORF">COEU31_17190</name>
</gene>
<protein>
    <submittedName>
        <fullName evidence="2">Serine/threonine protein phosphatase</fullName>
    </submittedName>
</protein>
<dbReference type="PROSITE" id="PS51746">
    <property type="entry name" value="PPM_2"/>
    <property type="match status" value="1"/>
</dbReference>
<dbReference type="InterPro" id="IPR001932">
    <property type="entry name" value="PPM-type_phosphatase-like_dom"/>
</dbReference>
<dbReference type="AlphaFoldDB" id="A0AAI9K3A8"/>